<keyword evidence="4" id="KW-1185">Reference proteome</keyword>
<evidence type="ECO:0000313" key="4">
    <source>
        <dbReference type="Proteomes" id="UP000674318"/>
    </source>
</evidence>
<feature type="region of interest" description="Disordered" evidence="2">
    <location>
        <begin position="689"/>
        <end position="719"/>
    </location>
</feature>
<dbReference type="KEGG" id="phet:94293769"/>
<dbReference type="Pfam" id="PF01026">
    <property type="entry name" value="TatD_DNase"/>
    <property type="match status" value="1"/>
</dbReference>
<dbReference type="SUPFAM" id="SSF51556">
    <property type="entry name" value="Metallo-dependent hydrolases"/>
    <property type="match status" value="1"/>
</dbReference>
<evidence type="ECO:0000313" key="3">
    <source>
        <dbReference type="EMBL" id="KAG5511936.1"/>
    </source>
</evidence>
<dbReference type="InterPro" id="IPR032466">
    <property type="entry name" value="Metal_Hydrolase"/>
</dbReference>
<reference evidence="3 4" key="1">
    <citation type="submission" date="2021-02" db="EMBL/GenBank/DDBJ databases">
        <title>Porcisia hertigi Genome sequencing and assembly.</title>
        <authorList>
            <person name="Almutairi H."/>
            <person name="Gatherer D."/>
        </authorList>
    </citation>
    <scope>NUCLEOTIDE SEQUENCE [LARGE SCALE GENOMIC DNA]</scope>
    <source>
        <strain evidence="3 4">C119</strain>
    </source>
</reference>
<sequence length="719" mass="77087">MGFVDRGGGREAKGSSLRRSKKNPGAPTTKNKSANKNYTTPTTRATTTPPPACVPILDALIASIATAVEGDKEEFVAKAASTVTGCEKALAVARDAAQGGRLPHIDSAVALLSRKLEDDQEGIFRRAVEEGHLAAMVCWCGEVERQSLLLDTCVQHNKLYQGALAQQHSATDGGVRHVRFMDDNASPSGAVVTSITTAATASASSSAKSGVVLYAVLGIHVNNIDRLNMRLHDQWIKELETNVKHGDVVGVLTGINLSRDRGTHYAQERLFKECWRVAAQVHLPLVLHLHAADAATLTETVNRAAELLIELLSVISTATDDGSAAPSAVVLYNGLRPLHASTAMQQLVRAHRPGARGTAATVPFYVLATADGLVTTKSECEEGEATGQAESKPSIDALAALLPPRVDLSSDPASATATGSEGDAAVHLSQLLIGTGAPWGTPQNLPDPHLCTLPNEPGNYAYVLQTLYDTMRVPVTLTRPALTLADLSAIAVLNHVSVFFHEYISVHRQQQQQHSSGDNEAMTDAEQQRQWAESQQPAAPTAVAGVADDDTRRDLEALLAEAARERERVEQERLLQEAARERARNEELQEKRSKRDRKKNVKANNRSNFTHFRNKDFAPRHDRQEKSAHLRERSIRAGSGTDAAGGDAHREGSPASSSSETSDSDAGAAGANSLAAEVEELLRANAAHCDAERVAQHQQHRSPGRGKGKRKGKGKADDQ</sequence>
<feature type="region of interest" description="Disordered" evidence="2">
    <location>
        <begin position="580"/>
        <end position="673"/>
    </location>
</feature>
<dbReference type="Proteomes" id="UP000674318">
    <property type="component" value="Chromosome 3"/>
</dbReference>
<dbReference type="GO" id="GO:0008296">
    <property type="term" value="F:3'-5'-DNA exonuclease activity"/>
    <property type="evidence" value="ECO:0007669"/>
    <property type="project" value="TreeGrafter"/>
</dbReference>
<feature type="compositionally biased region" description="Basic residues" evidence="2">
    <location>
        <begin position="698"/>
        <end position="713"/>
    </location>
</feature>
<organism evidence="3 4">
    <name type="scientific">Porcisia hertigi</name>
    <dbReference type="NCBI Taxonomy" id="2761500"/>
    <lineage>
        <taxon>Eukaryota</taxon>
        <taxon>Discoba</taxon>
        <taxon>Euglenozoa</taxon>
        <taxon>Kinetoplastea</taxon>
        <taxon>Metakinetoplastina</taxon>
        <taxon>Trypanosomatida</taxon>
        <taxon>Trypanosomatidae</taxon>
        <taxon>Leishmaniinae</taxon>
        <taxon>Porcisia</taxon>
    </lineage>
</organism>
<feature type="compositionally biased region" description="Basic and acidic residues" evidence="2">
    <location>
        <begin position="580"/>
        <end position="593"/>
    </location>
</feature>
<dbReference type="Gene3D" id="3.20.20.140">
    <property type="entry name" value="Metal-dependent hydrolases"/>
    <property type="match status" value="1"/>
</dbReference>
<feature type="compositionally biased region" description="Polar residues" evidence="2">
    <location>
        <begin position="602"/>
        <end position="611"/>
    </location>
</feature>
<feature type="compositionally biased region" description="Polar residues" evidence="2">
    <location>
        <begin position="528"/>
        <end position="538"/>
    </location>
</feature>
<name>A0A837A9I9_9TRYP</name>
<evidence type="ECO:0000256" key="1">
    <source>
        <dbReference type="ARBA" id="ARBA00022722"/>
    </source>
</evidence>
<dbReference type="PANTHER" id="PTHR10060:SF47">
    <property type="entry name" value="TATD RELATED DNASE"/>
    <property type="match status" value="1"/>
</dbReference>
<dbReference type="OrthoDB" id="6079689at2759"/>
<dbReference type="GeneID" id="94293769"/>
<keyword evidence="1" id="KW-0378">Hydrolase</keyword>
<dbReference type="EMBL" id="JAFJZO010000003">
    <property type="protein sequence ID" value="KAG5511936.1"/>
    <property type="molecule type" value="Genomic_DNA"/>
</dbReference>
<protein>
    <submittedName>
        <fullName evidence="3">Uncharacterized protein</fullName>
    </submittedName>
</protein>
<dbReference type="GO" id="GO:0005829">
    <property type="term" value="C:cytosol"/>
    <property type="evidence" value="ECO:0007669"/>
    <property type="project" value="TreeGrafter"/>
</dbReference>
<feature type="region of interest" description="Disordered" evidence="2">
    <location>
        <begin position="510"/>
        <end position="550"/>
    </location>
</feature>
<comment type="caution">
    <text evidence="3">The sequence shown here is derived from an EMBL/GenBank/DDBJ whole genome shotgun (WGS) entry which is preliminary data.</text>
</comment>
<dbReference type="InterPro" id="IPR050891">
    <property type="entry name" value="TatD-type_Hydrolase"/>
</dbReference>
<dbReference type="AlphaFoldDB" id="A0A837A9I9"/>
<feature type="compositionally biased region" description="Polar residues" evidence="2">
    <location>
        <begin position="26"/>
        <end position="38"/>
    </location>
</feature>
<feature type="region of interest" description="Disordered" evidence="2">
    <location>
        <begin position="1"/>
        <end position="50"/>
    </location>
</feature>
<feature type="compositionally biased region" description="Low complexity" evidence="2">
    <location>
        <begin position="637"/>
        <end position="646"/>
    </location>
</feature>
<gene>
    <name evidence="3" type="ORF">JKF63_07761</name>
</gene>
<dbReference type="InterPro" id="IPR001130">
    <property type="entry name" value="TatD-like"/>
</dbReference>
<dbReference type="PANTHER" id="PTHR10060">
    <property type="entry name" value="TATD FAMILY DEOXYRIBONUCLEASE"/>
    <property type="match status" value="1"/>
</dbReference>
<feature type="compositionally biased region" description="Basic and acidic residues" evidence="2">
    <location>
        <begin position="613"/>
        <end position="635"/>
    </location>
</feature>
<proteinExistence type="predicted"/>
<dbReference type="RefSeq" id="XP_067759892.1">
    <property type="nucleotide sequence ID" value="XM_067903692.1"/>
</dbReference>
<evidence type="ECO:0000256" key="2">
    <source>
        <dbReference type="SAM" id="MobiDB-lite"/>
    </source>
</evidence>
<feature type="compositionally biased region" description="Low complexity" evidence="2">
    <location>
        <begin position="653"/>
        <end position="673"/>
    </location>
</feature>
<accession>A0A837A9I9</accession>
<keyword evidence="1" id="KW-0540">Nuclease</keyword>